<proteinExistence type="predicted"/>
<keyword evidence="1" id="KW-0812">Transmembrane</keyword>
<sequence>MSSNEDLPYSATSLSIVARILFMYLLYKNKSTNTLSLIFCLLNICSSSIWICYSTNNNDLPMIIRSSSELFLITLSAAYIIKNKINLLKHSSDKQLPIFKIEIEPNNN</sequence>
<dbReference type="EMBL" id="MN739253">
    <property type="protein sequence ID" value="QHS95495.1"/>
    <property type="molecule type" value="Genomic_DNA"/>
</dbReference>
<keyword evidence="1" id="KW-1133">Transmembrane helix</keyword>
<feature type="transmembrane region" description="Helical" evidence="1">
    <location>
        <begin position="62"/>
        <end position="81"/>
    </location>
</feature>
<dbReference type="InterPro" id="IPR004316">
    <property type="entry name" value="SWEET_rpt"/>
</dbReference>
<organism evidence="2">
    <name type="scientific">viral metagenome</name>
    <dbReference type="NCBI Taxonomy" id="1070528"/>
    <lineage>
        <taxon>unclassified sequences</taxon>
        <taxon>metagenomes</taxon>
        <taxon>organismal metagenomes</taxon>
    </lineage>
</organism>
<dbReference type="Gene3D" id="1.20.1280.290">
    <property type="match status" value="1"/>
</dbReference>
<keyword evidence="1" id="KW-0472">Membrane</keyword>
<protein>
    <submittedName>
        <fullName evidence="2">Uncharacterized protein</fullName>
    </submittedName>
</protein>
<feature type="transmembrane region" description="Helical" evidence="1">
    <location>
        <begin position="34"/>
        <end position="56"/>
    </location>
</feature>
<evidence type="ECO:0000313" key="2">
    <source>
        <dbReference type="EMBL" id="QHS95495.1"/>
    </source>
</evidence>
<reference evidence="2" key="1">
    <citation type="journal article" date="2020" name="Nature">
        <title>Giant virus diversity and host interactions through global metagenomics.</title>
        <authorList>
            <person name="Schulz F."/>
            <person name="Roux S."/>
            <person name="Paez-Espino D."/>
            <person name="Jungbluth S."/>
            <person name="Walsh D.A."/>
            <person name="Denef V.J."/>
            <person name="McMahon K.D."/>
            <person name="Konstantinidis K.T."/>
            <person name="Eloe-Fadrosh E.A."/>
            <person name="Kyrpides N.C."/>
            <person name="Woyke T."/>
        </authorList>
    </citation>
    <scope>NUCLEOTIDE SEQUENCE</scope>
    <source>
        <strain evidence="2">GVMAG-M-3300018868-6</strain>
    </source>
</reference>
<dbReference type="Pfam" id="PF03083">
    <property type="entry name" value="MtN3_slv"/>
    <property type="match status" value="1"/>
</dbReference>
<accession>A0A6C0BST5</accession>
<dbReference type="GO" id="GO:0016020">
    <property type="term" value="C:membrane"/>
    <property type="evidence" value="ECO:0007669"/>
    <property type="project" value="InterPro"/>
</dbReference>
<name>A0A6C0BST5_9ZZZZ</name>
<feature type="transmembrane region" description="Helical" evidence="1">
    <location>
        <begin position="6"/>
        <end position="27"/>
    </location>
</feature>
<evidence type="ECO:0000256" key="1">
    <source>
        <dbReference type="SAM" id="Phobius"/>
    </source>
</evidence>
<dbReference type="AlphaFoldDB" id="A0A6C0BST5"/>